<sequence>MELKPGLSALVTGGASGIGRALVLALAQKGIFITVVDFSQENGKQVATQAEKEVSKFHGELEFPPVQFIKCDVAVSSELTAAFKKHVQTYGGLDICINCAGIGNPIPFYKDETDGSKSWRRTVDINFVAVIESTRLAIQAMQEAKKPGVIINVGSASGYTQCMLTLFTLAPKFVQTELASKMDPKFIALMGGFMPMEMVVKGAFELISNESKAGSCLWISNRRGLEYWPTPAEEEKYRVFPKTSRRRSPDVVPVNIQIPQSFEKIVVHTLSHNFRSATSVVRAPLRLPLQPDHVLLKIIYAGVNASDVNFSSGRYFSGARKTLLPSFHLMLVSRSVHKHGLFLQAVGIIAAIGDSVKHLKVGTPAAIMTFGSYAEFTMVRSKHILPVARPDPEVVAMLTSGLTASIALEKAAQMDSEKSVLVTAAAGGTGQFAVQLAKLAGNKVIATCGGKDKAKLLKDLGVDRVIDYKSENIKTVLKAEFPKGVDIVYESVGGEMFDLCLNALATYGRLVVIGMISQYQGEHGWTPRNYTGLCEKILAKSQTVEFFNHVLFCAFCSNGDSKCSGWLFLVQYAHLWQEHLDKLVDLYSSKKLKVALDPKPFLGINSVADAVDYLHSGKSVGKVVVCIDPTFSHHLAKL</sequence>
<dbReference type="Proteomes" id="UP001318860">
    <property type="component" value="Unassembled WGS sequence"/>
</dbReference>
<keyword evidence="3" id="KW-1185">Reference proteome</keyword>
<dbReference type="SMART" id="SM00829">
    <property type="entry name" value="PKS_ER"/>
    <property type="match status" value="1"/>
</dbReference>
<dbReference type="Pfam" id="PF00107">
    <property type="entry name" value="ADH_zinc_N"/>
    <property type="match status" value="1"/>
</dbReference>
<dbReference type="InterPro" id="IPR051397">
    <property type="entry name" value="Zn-ADH-like_protein"/>
</dbReference>
<dbReference type="InterPro" id="IPR020843">
    <property type="entry name" value="ER"/>
</dbReference>
<dbReference type="InterPro" id="IPR013154">
    <property type="entry name" value="ADH-like_N"/>
</dbReference>
<evidence type="ECO:0000259" key="1">
    <source>
        <dbReference type="SMART" id="SM00829"/>
    </source>
</evidence>
<dbReference type="InterPro" id="IPR013149">
    <property type="entry name" value="ADH-like_C"/>
</dbReference>
<organism evidence="2 3">
    <name type="scientific">Rehmannia glutinosa</name>
    <name type="common">Chinese foxglove</name>
    <dbReference type="NCBI Taxonomy" id="99300"/>
    <lineage>
        <taxon>Eukaryota</taxon>
        <taxon>Viridiplantae</taxon>
        <taxon>Streptophyta</taxon>
        <taxon>Embryophyta</taxon>
        <taxon>Tracheophyta</taxon>
        <taxon>Spermatophyta</taxon>
        <taxon>Magnoliopsida</taxon>
        <taxon>eudicotyledons</taxon>
        <taxon>Gunneridae</taxon>
        <taxon>Pentapetalae</taxon>
        <taxon>asterids</taxon>
        <taxon>lamiids</taxon>
        <taxon>Lamiales</taxon>
        <taxon>Orobanchaceae</taxon>
        <taxon>Rehmannieae</taxon>
        <taxon>Rehmannia</taxon>
    </lineage>
</organism>
<dbReference type="PANTHER" id="PTHR43677">
    <property type="entry name" value="SHORT-CHAIN DEHYDROGENASE/REDUCTASE"/>
    <property type="match status" value="1"/>
</dbReference>
<accession>A0ABR0VRB3</accession>
<protein>
    <recommendedName>
        <fullName evidence="1">Enoyl reductase (ER) domain-containing protein</fullName>
    </recommendedName>
</protein>
<dbReference type="InterPro" id="IPR002347">
    <property type="entry name" value="SDR_fam"/>
</dbReference>
<dbReference type="Pfam" id="PF08240">
    <property type="entry name" value="ADH_N"/>
    <property type="match status" value="1"/>
</dbReference>
<dbReference type="PRINTS" id="PR00081">
    <property type="entry name" value="GDHRDH"/>
</dbReference>
<dbReference type="Gene3D" id="3.90.180.10">
    <property type="entry name" value="Medium-chain alcohol dehydrogenases, catalytic domain"/>
    <property type="match status" value="1"/>
</dbReference>
<dbReference type="SUPFAM" id="SSF50129">
    <property type="entry name" value="GroES-like"/>
    <property type="match status" value="1"/>
</dbReference>
<evidence type="ECO:0000313" key="3">
    <source>
        <dbReference type="Proteomes" id="UP001318860"/>
    </source>
</evidence>
<feature type="domain" description="Enoyl reductase (ER)" evidence="1">
    <location>
        <begin position="272"/>
        <end position="625"/>
    </location>
</feature>
<comment type="caution">
    <text evidence="2">The sequence shown here is derived from an EMBL/GenBank/DDBJ whole genome shotgun (WGS) entry which is preliminary data.</text>
</comment>
<dbReference type="InterPro" id="IPR011032">
    <property type="entry name" value="GroES-like_sf"/>
</dbReference>
<dbReference type="Pfam" id="PF00106">
    <property type="entry name" value="adh_short"/>
    <property type="match status" value="1"/>
</dbReference>
<dbReference type="EMBL" id="JABTTQ020001010">
    <property type="protein sequence ID" value="KAK6136860.1"/>
    <property type="molecule type" value="Genomic_DNA"/>
</dbReference>
<name>A0ABR0VRB3_REHGL</name>
<evidence type="ECO:0000313" key="2">
    <source>
        <dbReference type="EMBL" id="KAK6136860.1"/>
    </source>
</evidence>
<dbReference type="Gene3D" id="3.40.50.720">
    <property type="entry name" value="NAD(P)-binding Rossmann-like Domain"/>
    <property type="match status" value="2"/>
</dbReference>
<proteinExistence type="predicted"/>
<gene>
    <name evidence="2" type="ORF">DH2020_029393</name>
</gene>
<dbReference type="InterPro" id="IPR036291">
    <property type="entry name" value="NAD(P)-bd_dom_sf"/>
</dbReference>
<dbReference type="PANTHER" id="PTHR43677:SF3">
    <property type="entry name" value="PROSTAGLANDIN REDUCTASE 3"/>
    <property type="match status" value="1"/>
</dbReference>
<dbReference type="SUPFAM" id="SSF51735">
    <property type="entry name" value="NAD(P)-binding Rossmann-fold domains"/>
    <property type="match status" value="2"/>
</dbReference>
<reference evidence="2 3" key="1">
    <citation type="journal article" date="2021" name="Comput. Struct. Biotechnol. J.">
        <title>De novo genome assembly of the potent medicinal plant Rehmannia glutinosa using nanopore technology.</title>
        <authorList>
            <person name="Ma L."/>
            <person name="Dong C."/>
            <person name="Song C."/>
            <person name="Wang X."/>
            <person name="Zheng X."/>
            <person name="Niu Y."/>
            <person name="Chen S."/>
            <person name="Feng W."/>
        </authorList>
    </citation>
    <scope>NUCLEOTIDE SEQUENCE [LARGE SCALE GENOMIC DNA]</scope>
    <source>
        <strain evidence="2">DH-2019</strain>
    </source>
</reference>